<dbReference type="Proteomes" id="UP000228934">
    <property type="component" value="Unassembled WGS sequence"/>
</dbReference>
<feature type="region of interest" description="Disordered" evidence="1">
    <location>
        <begin position="46"/>
        <end position="117"/>
    </location>
</feature>
<organism evidence="3 4">
    <name type="scientific">Aquarana catesbeiana</name>
    <name type="common">American bullfrog</name>
    <name type="synonym">Rana catesbeiana</name>
    <dbReference type="NCBI Taxonomy" id="8400"/>
    <lineage>
        <taxon>Eukaryota</taxon>
        <taxon>Metazoa</taxon>
        <taxon>Chordata</taxon>
        <taxon>Craniata</taxon>
        <taxon>Vertebrata</taxon>
        <taxon>Euteleostomi</taxon>
        <taxon>Amphibia</taxon>
        <taxon>Batrachia</taxon>
        <taxon>Anura</taxon>
        <taxon>Neobatrachia</taxon>
        <taxon>Ranoidea</taxon>
        <taxon>Ranidae</taxon>
        <taxon>Aquarana</taxon>
    </lineage>
</organism>
<evidence type="ECO:0000313" key="3">
    <source>
        <dbReference type="EMBL" id="PIO12625.1"/>
    </source>
</evidence>
<keyword evidence="2" id="KW-1133">Transmembrane helix</keyword>
<evidence type="ECO:0000256" key="1">
    <source>
        <dbReference type="SAM" id="MobiDB-lite"/>
    </source>
</evidence>
<feature type="compositionally biased region" description="Polar residues" evidence="1">
    <location>
        <begin position="46"/>
        <end position="100"/>
    </location>
</feature>
<accession>A0A2G9QAS8</accession>
<dbReference type="OrthoDB" id="1924260at2759"/>
<keyword evidence="2" id="KW-0472">Membrane</keyword>
<sequence>MKWPVSVYKVPSFFVNFVAYIRLFRFYLFLLLQLIRVTQPELIQPQKATDGQNNEDTKPNAKSASNQEMSRRSSQSNASDVSGDTAGSTQKGPLPNTYSKLNAVPHNGSTTTSQPPRLPAFLDNHNYAKSPMQVSGFPVSVFSLGQCLTRSSGVYTAFHLTGSSGFFWRSFYTTFLANEH</sequence>
<name>A0A2G9QAS8_AQUCT</name>
<keyword evidence="4" id="KW-1185">Reference proteome</keyword>
<dbReference type="AlphaFoldDB" id="A0A2G9QAS8"/>
<gene>
    <name evidence="3" type="ORF">AB205_0153490</name>
</gene>
<feature type="transmembrane region" description="Helical" evidence="2">
    <location>
        <begin position="12"/>
        <end position="32"/>
    </location>
</feature>
<evidence type="ECO:0000256" key="2">
    <source>
        <dbReference type="SAM" id="Phobius"/>
    </source>
</evidence>
<proteinExistence type="predicted"/>
<keyword evidence="2" id="KW-0812">Transmembrane</keyword>
<protein>
    <submittedName>
        <fullName evidence="3">Uncharacterized protein</fullName>
    </submittedName>
</protein>
<evidence type="ECO:0000313" key="4">
    <source>
        <dbReference type="Proteomes" id="UP000228934"/>
    </source>
</evidence>
<reference evidence="4" key="1">
    <citation type="journal article" date="2017" name="Nat. Commun.">
        <title>The North American bullfrog draft genome provides insight into hormonal regulation of long noncoding RNA.</title>
        <authorList>
            <person name="Hammond S.A."/>
            <person name="Warren R.L."/>
            <person name="Vandervalk B.P."/>
            <person name="Kucuk E."/>
            <person name="Khan H."/>
            <person name="Gibb E.A."/>
            <person name="Pandoh P."/>
            <person name="Kirk H."/>
            <person name="Zhao Y."/>
            <person name="Jones M."/>
            <person name="Mungall A.J."/>
            <person name="Coope R."/>
            <person name="Pleasance S."/>
            <person name="Moore R.A."/>
            <person name="Holt R.A."/>
            <person name="Round J.M."/>
            <person name="Ohora S."/>
            <person name="Walle B.V."/>
            <person name="Veldhoen N."/>
            <person name="Helbing C.C."/>
            <person name="Birol I."/>
        </authorList>
    </citation>
    <scope>NUCLEOTIDE SEQUENCE [LARGE SCALE GENOMIC DNA]</scope>
</reference>
<dbReference type="EMBL" id="KZ041322">
    <property type="protein sequence ID" value="PIO12625.1"/>
    <property type="molecule type" value="Genomic_DNA"/>
</dbReference>